<dbReference type="PANTHER" id="PTHR30373">
    <property type="entry name" value="UPF0603 PROTEIN YGCG"/>
    <property type="match status" value="1"/>
</dbReference>
<evidence type="ECO:0000259" key="3">
    <source>
        <dbReference type="Pfam" id="PF04536"/>
    </source>
</evidence>
<proteinExistence type="predicted"/>
<dbReference type="Pfam" id="PF04536">
    <property type="entry name" value="TPM_phosphatase"/>
    <property type="match status" value="1"/>
</dbReference>
<evidence type="ECO:0000256" key="2">
    <source>
        <dbReference type="SAM" id="Phobius"/>
    </source>
</evidence>
<feature type="transmembrane region" description="Helical" evidence="2">
    <location>
        <begin position="254"/>
        <end position="277"/>
    </location>
</feature>
<evidence type="ECO:0000313" key="5">
    <source>
        <dbReference type="Proteomes" id="UP000008634"/>
    </source>
</evidence>
<feature type="compositionally biased region" description="Low complexity" evidence="1">
    <location>
        <begin position="347"/>
        <end position="371"/>
    </location>
</feature>
<dbReference type="STRING" id="688270.Celal_3697"/>
<keyword evidence="2" id="KW-1133">Transmembrane helix</keyword>
<keyword evidence="2" id="KW-0812">Transmembrane</keyword>
<accession>E6X9Z1</accession>
<organism evidence="4 5">
    <name type="scientific">Cellulophaga algicola (strain DSM 14237 / IC166 / ACAM 630)</name>
    <dbReference type="NCBI Taxonomy" id="688270"/>
    <lineage>
        <taxon>Bacteria</taxon>
        <taxon>Pseudomonadati</taxon>
        <taxon>Bacteroidota</taxon>
        <taxon>Flavobacteriia</taxon>
        <taxon>Flavobacteriales</taxon>
        <taxon>Flavobacteriaceae</taxon>
        <taxon>Cellulophaga</taxon>
    </lineage>
</organism>
<protein>
    <recommendedName>
        <fullName evidence="3">TPM domain-containing protein</fullName>
    </recommendedName>
</protein>
<dbReference type="OrthoDB" id="9810918at2"/>
<evidence type="ECO:0000256" key="1">
    <source>
        <dbReference type="SAM" id="MobiDB-lite"/>
    </source>
</evidence>
<feature type="transmembrane region" description="Helical" evidence="2">
    <location>
        <begin position="213"/>
        <end position="234"/>
    </location>
</feature>
<keyword evidence="5" id="KW-1185">Reference proteome</keyword>
<reference evidence="4 5" key="1">
    <citation type="journal article" date="2010" name="Stand. Genomic Sci.">
        <title>Complete genome sequence of Cellulophaga algicola type strain (IC166).</title>
        <authorList>
            <person name="Abt B."/>
            <person name="Lu M."/>
            <person name="Misra M."/>
            <person name="Han C."/>
            <person name="Nolan M."/>
            <person name="Lucas S."/>
            <person name="Hammon N."/>
            <person name="Deshpande S."/>
            <person name="Cheng J.F."/>
            <person name="Tapia R."/>
            <person name="Goodwin L."/>
            <person name="Pitluck S."/>
            <person name="Liolios K."/>
            <person name="Pagani I."/>
            <person name="Ivanova N."/>
            <person name="Mavromatis K."/>
            <person name="Ovchinikova G."/>
            <person name="Pati A."/>
            <person name="Chen A."/>
            <person name="Palaniappan K."/>
            <person name="Land M."/>
            <person name="Hauser L."/>
            <person name="Chang Y.J."/>
            <person name="Jeffries C.D."/>
            <person name="Detter J.C."/>
            <person name="Brambilla E."/>
            <person name="Rohde M."/>
            <person name="Tindall B.J."/>
            <person name="Goker M."/>
            <person name="Woyke T."/>
            <person name="Bristow J."/>
            <person name="Eisen J.A."/>
            <person name="Markowitz V."/>
            <person name="Hugenholtz P."/>
            <person name="Kyrpides N.C."/>
            <person name="Klenk H.P."/>
            <person name="Lapidus A."/>
        </authorList>
    </citation>
    <scope>NUCLEOTIDE SEQUENCE [LARGE SCALE GENOMIC DNA]</scope>
    <source>
        <strain evidence="5">DSM 14237 / IC166 / ACAM 630</strain>
    </source>
</reference>
<evidence type="ECO:0000313" key="4">
    <source>
        <dbReference type="EMBL" id="ADV50952.1"/>
    </source>
</evidence>
<dbReference type="HOGENOM" id="CLU_035211_0_1_10"/>
<sequence length="387" mass="43755">MAYVVRRLQYKKRLPISFDIFKKLQAINLLKRISIKNLLTTLLLFLATIGVAQDHYPVLDRIVTDNAQILTEAQVQLLSFNLEALETETSNQLIILTIEDLNNEPIEDYAYKTFEVNKIGQKNKDNGILLLIAKEDKKVRIEVGYGLEEYLTDALASRIIREQIVPEFRKENYYTGINNTIETIITVLKNQDKAQGQGLENEQESNLSPIFKILISLVLLIIVVIASIIFKFIYQFIIEAFRGLFIGKLNPKDFLIEILQILVPLICNLAFICIPLITIAVITIDFDYERLEYFLNYLYWLYVFLGFLFIPAIVFSMLKINRLNESYRLNIYASDEAFKSNIFGNSARGSSNSSSSSYSSSGNFKSSSSSFSGGGGRSGGGGASGSW</sequence>
<dbReference type="Gene3D" id="3.10.310.50">
    <property type="match status" value="1"/>
</dbReference>
<dbReference type="EMBL" id="CP002453">
    <property type="protein sequence ID" value="ADV50952.1"/>
    <property type="molecule type" value="Genomic_DNA"/>
</dbReference>
<dbReference type="Proteomes" id="UP000008634">
    <property type="component" value="Chromosome"/>
</dbReference>
<dbReference type="KEGG" id="cao:Celal_3697"/>
<keyword evidence="2" id="KW-0472">Membrane</keyword>
<dbReference type="eggNOG" id="COG1512">
    <property type="taxonomic scope" value="Bacteria"/>
</dbReference>
<gene>
    <name evidence="4" type="ordered locus">Celal_3697</name>
</gene>
<name>E6X9Z1_CELAD</name>
<dbReference type="InterPro" id="IPR007621">
    <property type="entry name" value="TPM_dom"/>
</dbReference>
<feature type="region of interest" description="Disordered" evidence="1">
    <location>
        <begin position="347"/>
        <end position="387"/>
    </location>
</feature>
<feature type="compositionally biased region" description="Gly residues" evidence="1">
    <location>
        <begin position="372"/>
        <end position="387"/>
    </location>
</feature>
<dbReference type="PANTHER" id="PTHR30373:SF2">
    <property type="entry name" value="UPF0603 PROTEIN YGCG"/>
    <property type="match status" value="1"/>
</dbReference>
<feature type="domain" description="TPM" evidence="3">
    <location>
        <begin position="63"/>
        <end position="186"/>
    </location>
</feature>
<feature type="transmembrane region" description="Helical" evidence="2">
    <location>
        <begin position="297"/>
        <end position="318"/>
    </location>
</feature>
<dbReference type="AlphaFoldDB" id="E6X9Z1"/>